<evidence type="ECO:0000256" key="5">
    <source>
        <dbReference type="ARBA" id="ARBA00022692"/>
    </source>
</evidence>
<evidence type="ECO:0000256" key="3">
    <source>
        <dbReference type="ARBA" id="ARBA00022448"/>
    </source>
</evidence>
<evidence type="ECO:0000256" key="10">
    <source>
        <dbReference type="SAM" id="MobiDB-lite"/>
    </source>
</evidence>
<dbReference type="GO" id="GO:0015031">
    <property type="term" value="P:protein transport"/>
    <property type="evidence" value="ECO:0007669"/>
    <property type="project" value="UniProtKB-KW"/>
</dbReference>
<comment type="caution">
    <text evidence="13">The sequence shown here is derived from an EMBL/GenBank/DDBJ whole genome shotgun (WGS) entry which is preliminary data.</text>
</comment>
<dbReference type="SMART" id="SM01323">
    <property type="entry name" value="YajC"/>
    <property type="match status" value="1"/>
</dbReference>
<dbReference type="PANTHER" id="PTHR33909">
    <property type="entry name" value="SEC TRANSLOCON ACCESSORY COMPLEX SUBUNIT YAJC"/>
    <property type="match status" value="1"/>
</dbReference>
<comment type="similarity">
    <text evidence="2">Belongs to the YajC family.</text>
</comment>
<protein>
    <submittedName>
        <fullName evidence="13">Preprotein translocase subunit YajC</fullName>
    </submittedName>
</protein>
<feature type="compositionally biased region" description="Acidic residues" evidence="10">
    <location>
        <begin position="42"/>
        <end position="51"/>
    </location>
</feature>
<dbReference type="GO" id="GO:0005886">
    <property type="term" value="C:plasma membrane"/>
    <property type="evidence" value="ECO:0007669"/>
    <property type="project" value="UniProtKB-SubCell"/>
</dbReference>
<dbReference type="InterPro" id="IPR003849">
    <property type="entry name" value="Preprotein_translocase_YajC"/>
</dbReference>
<keyword evidence="5 11" id="KW-0812">Transmembrane</keyword>
<evidence type="ECO:0000256" key="7">
    <source>
        <dbReference type="ARBA" id="ARBA00022989"/>
    </source>
</evidence>
<evidence type="ECO:0000256" key="1">
    <source>
        <dbReference type="ARBA" id="ARBA00004162"/>
    </source>
</evidence>
<organism evidence="13 14">
    <name type="scientific">candidate division TA06 bacterium B3_TA06</name>
    <dbReference type="NCBI Taxonomy" id="2012487"/>
    <lineage>
        <taxon>Bacteria</taxon>
        <taxon>Bacteria division TA06</taxon>
    </lineage>
</organism>
<evidence type="ECO:0000313" key="14">
    <source>
        <dbReference type="Proteomes" id="UP000317778"/>
    </source>
</evidence>
<dbReference type="AlphaFoldDB" id="A0A532V9U3"/>
<dbReference type="Pfam" id="PF02699">
    <property type="entry name" value="YajC"/>
    <property type="match status" value="1"/>
</dbReference>
<keyword evidence="7 11" id="KW-1133">Transmembrane helix</keyword>
<dbReference type="PANTHER" id="PTHR33909:SF1">
    <property type="entry name" value="SEC TRANSLOCON ACCESSORY COMPLEX SUBUNIT YAJC"/>
    <property type="match status" value="1"/>
</dbReference>
<accession>A0A532V9U3</accession>
<keyword evidence="9 11" id="KW-0472">Membrane</keyword>
<proteinExistence type="inferred from homology"/>
<dbReference type="PRINTS" id="PR01853">
    <property type="entry name" value="YAJCTRNLCASE"/>
</dbReference>
<feature type="signal peptide" evidence="12">
    <location>
        <begin position="1"/>
        <end position="19"/>
    </location>
</feature>
<evidence type="ECO:0000256" key="11">
    <source>
        <dbReference type="SAM" id="Phobius"/>
    </source>
</evidence>
<evidence type="ECO:0000256" key="4">
    <source>
        <dbReference type="ARBA" id="ARBA00022475"/>
    </source>
</evidence>
<feature type="transmembrane region" description="Helical" evidence="11">
    <location>
        <begin position="67"/>
        <end position="86"/>
    </location>
</feature>
<dbReference type="NCBIfam" id="TIGR00739">
    <property type="entry name" value="yajC"/>
    <property type="match status" value="1"/>
</dbReference>
<sequence>MICKVALLFLLLGQAPPTAEPGQPEKQATEVVQPAQTGEAEVQAEEAEEQPAVEQQQPPPKQKRPAWITWVILLGILVVFYLVMILPQRRRQKKHQEMLKSLNRGDRIVTNGGVIGTITRVKEESFIVKTADKTELEIDKSVVSQKK</sequence>
<keyword evidence="4" id="KW-1003">Cell membrane</keyword>
<feature type="region of interest" description="Disordered" evidence="10">
    <location>
        <begin position="18"/>
        <end position="63"/>
    </location>
</feature>
<keyword evidence="6" id="KW-0653">Protein transport</keyword>
<gene>
    <name evidence="13" type="primary">yajC</name>
    <name evidence="13" type="ORF">CEE36_02095</name>
</gene>
<feature type="chain" id="PRO_5022171037" evidence="12">
    <location>
        <begin position="20"/>
        <end position="147"/>
    </location>
</feature>
<keyword evidence="3" id="KW-0813">Transport</keyword>
<dbReference type="EMBL" id="NJBO01000002">
    <property type="protein sequence ID" value="TKJ43931.1"/>
    <property type="molecule type" value="Genomic_DNA"/>
</dbReference>
<name>A0A532V9U3_UNCT6</name>
<evidence type="ECO:0000256" key="9">
    <source>
        <dbReference type="ARBA" id="ARBA00023136"/>
    </source>
</evidence>
<evidence type="ECO:0000256" key="6">
    <source>
        <dbReference type="ARBA" id="ARBA00022927"/>
    </source>
</evidence>
<evidence type="ECO:0000256" key="8">
    <source>
        <dbReference type="ARBA" id="ARBA00023010"/>
    </source>
</evidence>
<evidence type="ECO:0000313" key="13">
    <source>
        <dbReference type="EMBL" id="TKJ43931.1"/>
    </source>
</evidence>
<evidence type="ECO:0000256" key="2">
    <source>
        <dbReference type="ARBA" id="ARBA00006742"/>
    </source>
</evidence>
<evidence type="ECO:0000256" key="12">
    <source>
        <dbReference type="SAM" id="SignalP"/>
    </source>
</evidence>
<keyword evidence="12" id="KW-0732">Signal</keyword>
<comment type="subcellular location">
    <subcellularLocation>
        <location evidence="1">Cell membrane</location>
        <topology evidence="1">Single-pass membrane protein</topology>
    </subcellularLocation>
</comment>
<reference evidence="13 14" key="1">
    <citation type="submission" date="2017-06" db="EMBL/GenBank/DDBJ databases">
        <title>Novel microbial phyla capable of carbon fixation and sulfur reduction in deep-sea sediments.</title>
        <authorList>
            <person name="Huang J."/>
            <person name="Baker B."/>
            <person name="Wang Y."/>
        </authorList>
    </citation>
    <scope>NUCLEOTIDE SEQUENCE [LARGE SCALE GENOMIC DNA]</scope>
    <source>
        <strain evidence="13">B3_TA06</strain>
    </source>
</reference>
<keyword evidence="8" id="KW-0811">Translocation</keyword>
<dbReference type="Proteomes" id="UP000317778">
    <property type="component" value="Unassembled WGS sequence"/>
</dbReference>